<name>A0AAF0QBI5_SOLVR</name>
<dbReference type="InterPro" id="IPR036397">
    <property type="entry name" value="RNaseH_sf"/>
</dbReference>
<protein>
    <recommendedName>
        <fullName evidence="1">RNase H type-1 domain-containing protein</fullName>
    </recommendedName>
</protein>
<evidence type="ECO:0000259" key="1">
    <source>
        <dbReference type="Pfam" id="PF13456"/>
    </source>
</evidence>
<feature type="domain" description="RNase H type-1" evidence="1">
    <location>
        <begin position="8"/>
        <end position="87"/>
    </location>
</feature>
<reference evidence="2" key="1">
    <citation type="submission" date="2023-08" db="EMBL/GenBank/DDBJ databases">
        <title>A de novo genome assembly of Solanum verrucosum Schlechtendal, a Mexican diploid species geographically isolated from the other diploid A-genome species in potato relatives.</title>
        <authorList>
            <person name="Hosaka K."/>
        </authorList>
    </citation>
    <scope>NUCLEOTIDE SEQUENCE</scope>
    <source>
        <tissue evidence="2">Young leaves</tissue>
    </source>
</reference>
<dbReference type="InterPro" id="IPR044730">
    <property type="entry name" value="RNase_H-like_dom_plant"/>
</dbReference>
<keyword evidence="3" id="KW-1185">Reference proteome</keyword>
<dbReference type="GO" id="GO:0003676">
    <property type="term" value="F:nucleic acid binding"/>
    <property type="evidence" value="ECO:0007669"/>
    <property type="project" value="InterPro"/>
</dbReference>
<evidence type="ECO:0000313" key="2">
    <source>
        <dbReference type="EMBL" id="WMV20669.1"/>
    </source>
</evidence>
<dbReference type="Pfam" id="PF13456">
    <property type="entry name" value="RVT_3"/>
    <property type="match status" value="1"/>
</dbReference>
<dbReference type="PANTHER" id="PTHR47723">
    <property type="entry name" value="OS05G0353850 PROTEIN"/>
    <property type="match status" value="1"/>
</dbReference>
<dbReference type="InterPro" id="IPR002156">
    <property type="entry name" value="RNaseH_domain"/>
</dbReference>
<dbReference type="InterPro" id="IPR053151">
    <property type="entry name" value="RNase_H-like"/>
</dbReference>
<dbReference type="Gene3D" id="3.30.420.10">
    <property type="entry name" value="Ribonuclease H-like superfamily/Ribonuclease H"/>
    <property type="match status" value="1"/>
</dbReference>
<dbReference type="EMBL" id="CP133614">
    <property type="protein sequence ID" value="WMV20669.1"/>
    <property type="molecule type" value="Genomic_DNA"/>
</dbReference>
<dbReference type="CDD" id="cd06222">
    <property type="entry name" value="RNase_H_like"/>
    <property type="match status" value="1"/>
</dbReference>
<proteinExistence type="predicted"/>
<dbReference type="InterPro" id="IPR012337">
    <property type="entry name" value="RNaseH-like_sf"/>
</dbReference>
<dbReference type="AlphaFoldDB" id="A0AAF0QBI5"/>
<organism evidence="2 3">
    <name type="scientific">Solanum verrucosum</name>
    <dbReference type="NCBI Taxonomy" id="315347"/>
    <lineage>
        <taxon>Eukaryota</taxon>
        <taxon>Viridiplantae</taxon>
        <taxon>Streptophyta</taxon>
        <taxon>Embryophyta</taxon>
        <taxon>Tracheophyta</taxon>
        <taxon>Spermatophyta</taxon>
        <taxon>Magnoliopsida</taxon>
        <taxon>eudicotyledons</taxon>
        <taxon>Gunneridae</taxon>
        <taxon>Pentapetalae</taxon>
        <taxon>asterids</taxon>
        <taxon>lamiids</taxon>
        <taxon>Solanales</taxon>
        <taxon>Solanaceae</taxon>
        <taxon>Solanoideae</taxon>
        <taxon>Solaneae</taxon>
        <taxon>Solanum</taxon>
    </lineage>
</organism>
<sequence length="117" mass="13340">MGNTYIASNITSELYAFHKGLTIALQYNLTPIEINIDCTYIIQMLLNDHPSYSTLLYDCRELLRQLGNPPGQHNFREQNQVTDCLATEWAKLTKANSFVLWAVPPFCVKKKLDADTT</sequence>
<accession>A0AAF0QBI5</accession>
<dbReference type="PANTHER" id="PTHR47723:SF23">
    <property type="entry name" value="REVERSE TRANSCRIPTASE-LIKE PROTEIN"/>
    <property type="match status" value="1"/>
</dbReference>
<dbReference type="SUPFAM" id="SSF53098">
    <property type="entry name" value="Ribonuclease H-like"/>
    <property type="match status" value="1"/>
</dbReference>
<gene>
    <name evidence="2" type="ORF">MTR67_014054</name>
</gene>
<evidence type="ECO:0000313" key="3">
    <source>
        <dbReference type="Proteomes" id="UP001234989"/>
    </source>
</evidence>
<dbReference type="GO" id="GO:0004523">
    <property type="term" value="F:RNA-DNA hybrid ribonuclease activity"/>
    <property type="evidence" value="ECO:0007669"/>
    <property type="project" value="InterPro"/>
</dbReference>
<dbReference type="Proteomes" id="UP001234989">
    <property type="component" value="Chromosome 3"/>
</dbReference>